<proteinExistence type="predicted"/>
<organism evidence="1 2">
    <name type="scientific">Calidithermus roseus</name>
    <dbReference type="NCBI Taxonomy" id="1644118"/>
    <lineage>
        <taxon>Bacteria</taxon>
        <taxon>Thermotogati</taxon>
        <taxon>Deinococcota</taxon>
        <taxon>Deinococci</taxon>
        <taxon>Thermales</taxon>
        <taxon>Thermaceae</taxon>
        <taxon>Calidithermus</taxon>
    </lineage>
</organism>
<dbReference type="RefSeq" id="WP_119275545.1">
    <property type="nucleotide sequence ID" value="NZ_QWLA01000002.1"/>
</dbReference>
<accession>A0A399F0S8</accession>
<name>A0A399F0S8_9DEIN</name>
<dbReference type="OrthoDB" id="32904at2"/>
<protein>
    <submittedName>
        <fullName evidence="1">Uncharacterized protein</fullName>
    </submittedName>
</protein>
<dbReference type="AlphaFoldDB" id="A0A399F0S8"/>
<keyword evidence="2" id="KW-1185">Reference proteome</keyword>
<evidence type="ECO:0000313" key="2">
    <source>
        <dbReference type="Proteomes" id="UP000265341"/>
    </source>
</evidence>
<dbReference type="Proteomes" id="UP000265341">
    <property type="component" value="Unassembled WGS sequence"/>
</dbReference>
<gene>
    <name evidence="1" type="ORF">Mrose_00168</name>
</gene>
<dbReference type="EMBL" id="QWLA01000002">
    <property type="protein sequence ID" value="RIH89580.1"/>
    <property type="molecule type" value="Genomic_DNA"/>
</dbReference>
<comment type="caution">
    <text evidence="1">The sequence shown here is derived from an EMBL/GenBank/DDBJ whole genome shotgun (WGS) entry which is preliminary data.</text>
</comment>
<reference evidence="1 2" key="1">
    <citation type="submission" date="2018-08" db="EMBL/GenBank/DDBJ databases">
        <title>Meiothermus roseus NBRC 110900 genome sequencing project.</title>
        <authorList>
            <person name="Da Costa M.S."/>
            <person name="Albuquerque L."/>
            <person name="Raposo P."/>
            <person name="Froufe H.J.C."/>
            <person name="Barroso C.S."/>
            <person name="Egas C."/>
        </authorList>
    </citation>
    <scope>NUCLEOTIDE SEQUENCE [LARGE SCALE GENOMIC DNA]</scope>
    <source>
        <strain evidence="1 2">NBRC 110900</strain>
    </source>
</reference>
<sequence>MPLSEARQRVDLAYSVFRRCVEQEAAEYGEQYDEVRRMEDEAPAPDPCVQLFNELVEACLDYESLGGDRDELELGEYRDQVYRRLEELGRWEEEGGPSS</sequence>
<evidence type="ECO:0000313" key="1">
    <source>
        <dbReference type="EMBL" id="RIH89580.1"/>
    </source>
</evidence>